<protein>
    <submittedName>
        <fullName evidence="3">N-acetylneuraminate epimerase</fullName>
        <ecNumber evidence="3">5.1.3.24</ecNumber>
    </submittedName>
</protein>
<organism evidence="3 4">
    <name type="scientific">Rubripirellula obstinata</name>
    <dbReference type="NCBI Taxonomy" id="406547"/>
    <lineage>
        <taxon>Bacteria</taxon>
        <taxon>Pseudomonadati</taxon>
        <taxon>Planctomycetota</taxon>
        <taxon>Planctomycetia</taxon>
        <taxon>Pirellulales</taxon>
        <taxon>Pirellulaceae</taxon>
        <taxon>Rubripirellula</taxon>
    </lineage>
</organism>
<dbReference type="EMBL" id="VRLW01000001">
    <property type="protein sequence ID" value="KAA1260177.1"/>
    <property type="molecule type" value="Genomic_DNA"/>
</dbReference>
<accession>A0A5B1CG56</accession>
<keyword evidence="4" id="KW-1185">Reference proteome</keyword>
<gene>
    <name evidence="3" type="primary">nanM_2</name>
    <name evidence="3" type="ORF">LF1_27160</name>
</gene>
<dbReference type="RefSeq" id="WP_068262465.1">
    <property type="nucleotide sequence ID" value="NZ_LWSK01000036.1"/>
</dbReference>
<dbReference type="OrthoDB" id="246387at2"/>
<proteinExistence type="predicted"/>
<reference evidence="3 4" key="1">
    <citation type="submission" date="2019-08" db="EMBL/GenBank/DDBJ databases">
        <title>Deep-cultivation of Planctomycetes and their phenomic and genomic characterization uncovers novel biology.</title>
        <authorList>
            <person name="Wiegand S."/>
            <person name="Jogler M."/>
            <person name="Boedeker C."/>
            <person name="Pinto D."/>
            <person name="Vollmers J."/>
            <person name="Rivas-Marin E."/>
            <person name="Kohn T."/>
            <person name="Peeters S.H."/>
            <person name="Heuer A."/>
            <person name="Rast P."/>
            <person name="Oberbeckmann S."/>
            <person name="Bunk B."/>
            <person name="Jeske O."/>
            <person name="Meyerdierks A."/>
            <person name="Storesund J.E."/>
            <person name="Kallscheuer N."/>
            <person name="Luecker S."/>
            <person name="Lage O.M."/>
            <person name="Pohl T."/>
            <person name="Merkel B.J."/>
            <person name="Hornburger P."/>
            <person name="Mueller R.-W."/>
            <person name="Bruemmer F."/>
            <person name="Labrenz M."/>
            <person name="Spormann A.M."/>
            <person name="Op Den Camp H."/>
            <person name="Overmann J."/>
            <person name="Amann R."/>
            <person name="Jetten M.S.M."/>
            <person name="Mascher T."/>
            <person name="Medema M.H."/>
            <person name="Devos D.P."/>
            <person name="Kaster A.-K."/>
            <person name="Ovreas L."/>
            <person name="Rohde M."/>
            <person name="Galperin M.Y."/>
            <person name="Jogler C."/>
        </authorList>
    </citation>
    <scope>NUCLEOTIDE SEQUENCE [LARGE SCALE GENOMIC DNA]</scope>
    <source>
        <strain evidence="3 4">LF1</strain>
    </source>
</reference>
<evidence type="ECO:0000313" key="3">
    <source>
        <dbReference type="EMBL" id="KAA1260177.1"/>
    </source>
</evidence>
<dbReference type="Gene3D" id="2.120.10.80">
    <property type="entry name" value="Kelch-type beta propeller"/>
    <property type="match status" value="2"/>
</dbReference>
<dbReference type="PANTHER" id="PTHR45632">
    <property type="entry name" value="LD33804P"/>
    <property type="match status" value="1"/>
</dbReference>
<dbReference type="PROSITE" id="PS51257">
    <property type="entry name" value="PROKAR_LIPOPROTEIN"/>
    <property type="match status" value="1"/>
</dbReference>
<feature type="region of interest" description="Disordered" evidence="1">
    <location>
        <begin position="320"/>
        <end position="341"/>
    </location>
</feature>
<name>A0A5B1CG56_9BACT</name>
<feature type="signal peptide" evidence="2">
    <location>
        <begin position="1"/>
        <end position="27"/>
    </location>
</feature>
<dbReference type="InterPro" id="IPR015915">
    <property type="entry name" value="Kelch-typ_b-propeller"/>
</dbReference>
<dbReference type="PANTHER" id="PTHR45632:SF24">
    <property type="entry name" value="GALACTOSE OXIDASE"/>
    <property type="match status" value="1"/>
</dbReference>
<comment type="caution">
    <text evidence="3">The sequence shown here is derived from an EMBL/GenBank/DDBJ whole genome shotgun (WGS) entry which is preliminary data.</text>
</comment>
<feature type="chain" id="PRO_5022965512" evidence="2">
    <location>
        <begin position="28"/>
        <end position="341"/>
    </location>
</feature>
<dbReference type="AlphaFoldDB" id="A0A5B1CG56"/>
<dbReference type="EC" id="5.1.3.24" evidence="3"/>
<dbReference type="Proteomes" id="UP000322699">
    <property type="component" value="Unassembled WGS sequence"/>
</dbReference>
<evidence type="ECO:0000313" key="4">
    <source>
        <dbReference type="Proteomes" id="UP000322699"/>
    </source>
</evidence>
<dbReference type="Pfam" id="PF24681">
    <property type="entry name" value="Kelch_KLHDC2_KLHL20_DRC7"/>
    <property type="match status" value="1"/>
</dbReference>
<dbReference type="SUPFAM" id="SSF117281">
    <property type="entry name" value="Kelch motif"/>
    <property type="match status" value="1"/>
</dbReference>
<dbReference type="GO" id="GO:0016853">
    <property type="term" value="F:isomerase activity"/>
    <property type="evidence" value="ECO:0007669"/>
    <property type="project" value="UniProtKB-KW"/>
</dbReference>
<evidence type="ECO:0000256" key="2">
    <source>
        <dbReference type="SAM" id="SignalP"/>
    </source>
</evidence>
<keyword evidence="2" id="KW-0732">Signal</keyword>
<sequence length="341" mass="37628" precursor="true">MIAFLRKVLLGCISLLFAVVISCNSDGAEPTGEGVQNWTPLETTNLPDKRHEAAFVECGGRFYLLGGRKVKPVDIFDPATGTWTKGSRPPMEIHHFQPVVWDNKILIAGAMTGAYPREVSLDRILIYEPAADQWTWGAEIPESRRRGGAGSVIHGGYLYLVSGIQNGHWDGWVPWLDRFDLENQTWEKLPDAPRSRDHFQAAVIDGEIYAAGGRRSSASTKQVFDLTIQEVDVYEIETQKWRTLPESSNLPIPRAGCFSFVLGSDLLVAGGESMLQRTAHNEVHALNTETGKWSLMSRFDRGRHGTGIASWENRLYTVAGSGGRGGSPELDTTETLSLDGD</sequence>
<evidence type="ECO:0000256" key="1">
    <source>
        <dbReference type="SAM" id="MobiDB-lite"/>
    </source>
</evidence>
<keyword evidence="3" id="KW-0413">Isomerase</keyword>